<gene>
    <name evidence="3" type="ORF">NEOLEDRAFT_1171296</name>
</gene>
<proteinExistence type="predicted"/>
<accession>A0A165QLN6</accession>
<dbReference type="STRING" id="1314782.A0A165QLN6"/>
<evidence type="ECO:0000256" key="1">
    <source>
        <dbReference type="SAM" id="MobiDB-lite"/>
    </source>
</evidence>
<feature type="transmembrane region" description="Helical" evidence="2">
    <location>
        <begin position="241"/>
        <end position="260"/>
    </location>
</feature>
<name>A0A165QLN6_9AGAM</name>
<keyword evidence="2" id="KW-1133">Transmembrane helix</keyword>
<keyword evidence="4" id="KW-1185">Reference proteome</keyword>
<feature type="transmembrane region" description="Helical" evidence="2">
    <location>
        <begin position="103"/>
        <end position="125"/>
    </location>
</feature>
<organism evidence="3 4">
    <name type="scientific">Neolentinus lepideus HHB14362 ss-1</name>
    <dbReference type="NCBI Taxonomy" id="1314782"/>
    <lineage>
        <taxon>Eukaryota</taxon>
        <taxon>Fungi</taxon>
        <taxon>Dikarya</taxon>
        <taxon>Basidiomycota</taxon>
        <taxon>Agaricomycotina</taxon>
        <taxon>Agaricomycetes</taxon>
        <taxon>Gloeophyllales</taxon>
        <taxon>Gloeophyllaceae</taxon>
        <taxon>Neolentinus</taxon>
    </lineage>
</organism>
<dbReference type="EMBL" id="KV425594">
    <property type="protein sequence ID" value="KZT22593.1"/>
    <property type="molecule type" value="Genomic_DNA"/>
</dbReference>
<evidence type="ECO:0000313" key="4">
    <source>
        <dbReference type="Proteomes" id="UP000076761"/>
    </source>
</evidence>
<keyword evidence="2" id="KW-0812">Transmembrane</keyword>
<dbReference type="Proteomes" id="UP000076761">
    <property type="component" value="Unassembled WGS sequence"/>
</dbReference>
<dbReference type="InParanoid" id="A0A165QLN6"/>
<keyword evidence="2" id="KW-0472">Membrane</keyword>
<evidence type="ECO:0000256" key="2">
    <source>
        <dbReference type="SAM" id="Phobius"/>
    </source>
</evidence>
<evidence type="ECO:0008006" key="5">
    <source>
        <dbReference type="Google" id="ProtNLM"/>
    </source>
</evidence>
<feature type="transmembrane region" description="Helical" evidence="2">
    <location>
        <begin position="72"/>
        <end position="91"/>
    </location>
</feature>
<sequence length="344" mass="38755">MNSLSSLDIYNSINWAKFKQYLSHSHLAMSSTDGVICSLQEMEESKTPSDRLTIHCLTRGQTIGLVFSLEGAFLSLGVLLMLFVFILRNYLRRRHHHHDASSLLHLPTDVFVLSLLLFCLIYSLSNAVDVKWINEGKFYIGKPCMAQGLLHLIGDLGVPSNMLVIDIHTFSAIWWQNSHLLSVRAALIISCILWMTVCSFTMGFAAVNSGGGRIFACPTPISCTVSVQFTAEKHLESATLIWMWIVVIISIVIYIPLYLLRRGNITTDEKSWWKESTTLSQDSIPTGITYFTQVTLVSTRRPRYGSGSSTVYPFRRLVFWEQSSSDGHRAGSCSSRNRSGRCRR</sequence>
<protein>
    <recommendedName>
        <fullName evidence="5">G-protein coupled receptors family 1 profile domain-containing protein</fullName>
    </recommendedName>
</protein>
<feature type="transmembrane region" description="Helical" evidence="2">
    <location>
        <begin position="185"/>
        <end position="206"/>
    </location>
</feature>
<dbReference type="AlphaFoldDB" id="A0A165QLN6"/>
<evidence type="ECO:0000313" key="3">
    <source>
        <dbReference type="EMBL" id="KZT22593.1"/>
    </source>
</evidence>
<reference evidence="3 4" key="1">
    <citation type="journal article" date="2016" name="Mol. Biol. Evol.">
        <title>Comparative Genomics of Early-Diverging Mushroom-Forming Fungi Provides Insights into the Origins of Lignocellulose Decay Capabilities.</title>
        <authorList>
            <person name="Nagy L.G."/>
            <person name="Riley R."/>
            <person name="Tritt A."/>
            <person name="Adam C."/>
            <person name="Daum C."/>
            <person name="Floudas D."/>
            <person name="Sun H."/>
            <person name="Yadav J.S."/>
            <person name="Pangilinan J."/>
            <person name="Larsson K.H."/>
            <person name="Matsuura K."/>
            <person name="Barry K."/>
            <person name="Labutti K."/>
            <person name="Kuo R."/>
            <person name="Ohm R.A."/>
            <person name="Bhattacharya S.S."/>
            <person name="Shirouzu T."/>
            <person name="Yoshinaga Y."/>
            <person name="Martin F.M."/>
            <person name="Grigoriev I.V."/>
            <person name="Hibbett D.S."/>
        </authorList>
    </citation>
    <scope>NUCLEOTIDE SEQUENCE [LARGE SCALE GENOMIC DNA]</scope>
    <source>
        <strain evidence="3 4">HHB14362 ss-1</strain>
    </source>
</reference>
<feature type="region of interest" description="Disordered" evidence="1">
    <location>
        <begin position="325"/>
        <end position="344"/>
    </location>
</feature>
<dbReference type="OrthoDB" id="100006at2759"/>